<accession>A0A8J3B566</accession>
<dbReference type="RefSeq" id="WP_188816847.1">
    <property type="nucleotide sequence ID" value="NZ_BMOF01000010.1"/>
</dbReference>
<sequence length="302" mass="32189">MGAVVRMVLVLVAIGGLAGGWAQPVAAPRPVAQPEVDWTGLKVTFLPIGQGEATLLQWSSGETALIDTGMAEVRARLFASLEEAGVRRLNWLILSSDMPEVAGNAQAVLDAYPVEALVFPALTRQVVLPKRIPAGVRLVGLTAGQRLHLGDGTALTALHPRQMLSLSPQNNALVFRLTHGDTRFLFTGSIHAEAEKAILEAETDLAAAVLKVSDCGSAQGSHPDFLAAVDPEVAVVFSRGEGEDFGREDVLERLSDSWAEIYQPSRHGAVAVITDGTQYQVVLGRLRAGQQDSAPEKEKHGR</sequence>
<keyword evidence="1" id="KW-0449">Lipoprotein</keyword>
<dbReference type="AlphaFoldDB" id="A0A8J3B566"/>
<dbReference type="EMBL" id="BMOF01000010">
    <property type="protein sequence ID" value="GGJ96332.1"/>
    <property type="molecule type" value="Genomic_DNA"/>
</dbReference>
<dbReference type="CDD" id="cd07731">
    <property type="entry name" value="ComA-like_MBL-fold"/>
    <property type="match status" value="1"/>
</dbReference>
<dbReference type="Gene3D" id="3.60.15.10">
    <property type="entry name" value="Ribonuclease Z/Hydroxyacylglutathione hydrolase-like"/>
    <property type="match status" value="1"/>
</dbReference>
<evidence type="ECO:0000313" key="2">
    <source>
        <dbReference type="Proteomes" id="UP000637720"/>
    </source>
</evidence>
<proteinExistence type="predicted"/>
<dbReference type="SUPFAM" id="SSF56281">
    <property type="entry name" value="Metallo-hydrolase/oxidoreductase"/>
    <property type="match status" value="1"/>
</dbReference>
<name>A0A8J3B566_9BACI</name>
<organism evidence="1 2">
    <name type="scientific">Calditerricola satsumensis</name>
    <dbReference type="NCBI Taxonomy" id="373054"/>
    <lineage>
        <taxon>Bacteria</taxon>
        <taxon>Bacillati</taxon>
        <taxon>Bacillota</taxon>
        <taxon>Bacilli</taxon>
        <taxon>Bacillales</taxon>
        <taxon>Bacillaceae</taxon>
        <taxon>Calditerricola</taxon>
    </lineage>
</organism>
<keyword evidence="2" id="KW-1185">Reference proteome</keyword>
<comment type="caution">
    <text evidence="1">The sequence shown here is derived from an EMBL/GenBank/DDBJ whole genome shotgun (WGS) entry which is preliminary data.</text>
</comment>
<protein>
    <submittedName>
        <fullName evidence="1">Metallo beta-lactamase superfamily lipoprotein</fullName>
    </submittedName>
</protein>
<dbReference type="PANTHER" id="PTHR30619">
    <property type="entry name" value="DNA INTERNALIZATION/COMPETENCE PROTEIN COMEC/REC2"/>
    <property type="match status" value="1"/>
</dbReference>
<reference evidence="1" key="1">
    <citation type="journal article" date="2014" name="Int. J. Syst. Evol. Microbiol.">
        <title>Complete genome sequence of Corynebacterium casei LMG S-19264T (=DSM 44701T), isolated from a smear-ripened cheese.</title>
        <authorList>
            <consortium name="US DOE Joint Genome Institute (JGI-PGF)"/>
            <person name="Walter F."/>
            <person name="Albersmeier A."/>
            <person name="Kalinowski J."/>
            <person name="Ruckert C."/>
        </authorList>
    </citation>
    <scope>NUCLEOTIDE SEQUENCE</scope>
    <source>
        <strain evidence="1">JCM 14719</strain>
    </source>
</reference>
<dbReference type="InterPro" id="IPR052159">
    <property type="entry name" value="Competence_DNA_uptake"/>
</dbReference>
<dbReference type="InterPro" id="IPR035681">
    <property type="entry name" value="ComA-like_MBL"/>
</dbReference>
<dbReference type="Proteomes" id="UP000637720">
    <property type="component" value="Unassembled WGS sequence"/>
</dbReference>
<gene>
    <name evidence="1" type="ORF">GCM10007043_07780</name>
</gene>
<dbReference type="PANTHER" id="PTHR30619:SF1">
    <property type="entry name" value="RECOMBINATION PROTEIN 2"/>
    <property type="match status" value="1"/>
</dbReference>
<reference evidence="1" key="2">
    <citation type="submission" date="2020-09" db="EMBL/GenBank/DDBJ databases">
        <authorList>
            <person name="Sun Q."/>
            <person name="Ohkuma M."/>
        </authorList>
    </citation>
    <scope>NUCLEOTIDE SEQUENCE</scope>
    <source>
        <strain evidence="1">JCM 14719</strain>
    </source>
</reference>
<evidence type="ECO:0000313" key="1">
    <source>
        <dbReference type="EMBL" id="GGJ96332.1"/>
    </source>
</evidence>
<dbReference type="InterPro" id="IPR036866">
    <property type="entry name" value="RibonucZ/Hydroxyglut_hydro"/>
</dbReference>